<evidence type="ECO:0000256" key="1">
    <source>
        <dbReference type="SAM" id="MobiDB-lite"/>
    </source>
</evidence>
<keyword evidence="2" id="KW-0812">Transmembrane</keyword>
<gene>
    <name evidence="3" type="ORF">BDV96DRAFT_144970</name>
</gene>
<accession>A0A6A5Z092</accession>
<keyword evidence="2" id="KW-0472">Membrane</keyword>
<evidence type="ECO:0000313" key="3">
    <source>
        <dbReference type="EMBL" id="KAF2112835.1"/>
    </source>
</evidence>
<dbReference type="Proteomes" id="UP000799770">
    <property type="component" value="Unassembled WGS sequence"/>
</dbReference>
<feature type="compositionally biased region" description="Low complexity" evidence="1">
    <location>
        <begin position="146"/>
        <end position="164"/>
    </location>
</feature>
<evidence type="ECO:0000256" key="2">
    <source>
        <dbReference type="SAM" id="Phobius"/>
    </source>
</evidence>
<dbReference type="OrthoDB" id="5215637at2759"/>
<sequence>MAHDASITVRIAAIALFGLVFFVAGGSSTCYYPNGDSDDGHFPCGPNSSVCCAEKFQCLSNGLCVDYRYENYTRVMRGGCTDKTWGSGCPSFCKDVWPQGDELVEYCGNGNYSCCNGEDCCSRSGANILELGVPTITATATPGNSAAQPTPLTAATTSNPPSAATVTVTSDRTIVPSSTSASPIPSFSSTPGGHSSNAVAIGVGAGVGVAAVLFGSIFLIWFIKRRRAARSGTPQGVIHRSVSDNNEGSPYGAEGYAHTVKGKRSGELHELDANQAVEMDTKRATRELDGQEIIQEEDRKASDERILKTY</sequence>
<organism evidence="3 4">
    <name type="scientific">Lophiotrema nucula</name>
    <dbReference type="NCBI Taxonomy" id="690887"/>
    <lineage>
        <taxon>Eukaryota</taxon>
        <taxon>Fungi</taxon>
        <taxon>Dikarya</taxon>
        <taxon>Ascomycota</taxon>
        <taxon>Pezizomycotina</taxon>
        <taxon>Dothideomycetes</taxon>
        <taxon>Pleosporomycetidae</taxon>
        <taxon>Pleosporales</taxon>
        <taxon>Lophiotremataceae</taxon>
        <taxon>Lophiotrema</taxon>
    </lineage>
</organism>
<dbReference type="AlphaFoldDB" id="A0A6A5Z092"/>
<name>A0A6A5Z092_9PLEO</name>
<reference evidence="3" key="1">
    <citation type="journal article" date="2020" name="Stud. Mycol.">
        <title>101 Dothideomycetes genomes: a test case for predicting lifestyles and emergence of pathogens.</title>
        <authorList>
            <person name="Haridas S."/>
            <person name="Albert R."/>
            <person name="Binder M."/>
            <person name="Bloem J."/>
            <person name="Labutti K."/>
            <person name="Salamov A."/>
            <person name="Andreopoulos B."/>
            <person name="Baker S."/>
            <person name="Barry K."/>
            <person name="Bills G."/>
            <person name="Bluhm B."/>
            <person name="Cannon C."/>
            <person name="Castanera R."/>
            <person name="Culley D."/>
            <person name="Daum C."/>
            <person name="Ezra D."/>
            <person name="Gonzalez J."/>
            <person name="Henrissat B."/>
            <person name="Kuo A."/>
            <person name="Liang C."/>
            <person name="Lipzen A."/>
            <person name="Lutzoni F."/>
            <person name="Magnuson J."/>
            <person name="Mondo S."/>
            <person name="Nolan M."/>
            <person name="Ohm R."/>
            <person name="Pangilinan J."/>
            <person name="Park H.-J."/>
            <person name="Ramirez L."/>
            <person name="Alfaro M."/>
            <person name="Sun H."/>
            <person name="Tritt A."/>
            <person name="Yoshinaga Y."/>
            <person name="Zwiers L.-H."/>
            <person name="Turgeon B."/>
            <person name="Goodwin S."/>
            <person name="Spatafora J."/>
            <person name="Crous P."/>
            <person name="Grigoriev I."/>
        </authorList>
    </citation>
    <scope>NUCLEOTIDE SEQUENCE</scope>
    <source>
        <strain evidence="3">CBS 627.86</strain>
    </source>
</reference>
<proteinExistence type="predicted"/>
<dbReference type="EMBL" id="ML977329">
    <property type="protein sequence ID" value="KAF2112835.1"/>
    <property type="molecule type" value="Genomic_DNA"/>
</dbReference>
<keyword evidence="2" id="KW-1133">Transmembrane helix</keyword>
<protein>
    <recommendedName>
        <fullName evidence="5">Mid2 domain-containing protein</fullName>
    </recommendedName>
</protein>
<evidence type="ECO:0008006" key="5">
    <source>
        <dbReference type="Google" id="ProtNLM"/>
    </source>
</evidence>
<evidence type="ECO:0000313" key="4">
    <source>
        <dbReference type="Proteomes" id="UP000799770"/>
    </source>
</evidence>
<feature type="region of interest" description="Disordered" evidence="1">
    <location>
        <begin position="140"/>
        <end position="164"/>
    </location>
</feature>
<feature type="transmembrane region" description="Helical" evidence="2">
    <location>
        <begin position="198"/>
        <end position="223"/>
    </location>
</feature>
<keyword evidence="4" id="KW-1185">Reference proteome</keyword>